<evidence type="ECO:0000313" key="3">
    <source>
        <dbReference type="Proteomes" id="UP001152797"/>
    </source>
</evidence>
<dbReference type="OrthoDB" id="408226at2759"/>
<accession>A0A9P1FJZ1</accession>
<gene>
    <name evidence="1" type="ORF">C1SCF055_LOCUS7914</name>
</gene>
<dbReference type="Proteomes" id="UP001152797">
    <property type="component" value="Unassembled WGS sequence"/>
</dbReference>
<dbReference type="AlphaFoldDB" id="A0A9P1FJZ1"/>
<reference evidence="2" key="2">
    <citation type="submission" date="2024-04" db="EMBL/GenBank/DDBJ databases">
        <authorList>
            <person name="Chen Y."/>
            <person name="Shah S."/>
            <person name="Dougan E. K."/>
            <person name="Thang M."/>
            <person name="Chan C."/>
        </authorList>
    </citation>
    <scope>NUCLEOTIDE SEQUENCE [LARGE SCALE GENOMIC DNA]</scope>
</reference>
<dbReference type="EMBL" id="CAMXCT030000529">
    <property type="protein sequence ID" value="CAL4767311.1"/>
    <property type="molecule type" value="Genomic_DNA"/>
</dbReference>
<proteinExistence type="predicted"/>
<dbReference type="EMBL" id="CAMXCT020000529">
    <property type="protein sequence ID" value="CAL1133374.1"/>
    <property type="molecule type" value="Genomic_DNA"/>
</dbReference>
<comment type="caution">
    <text evidence="1">The sequence shown here is derived from an EMBL/GenBank/DDBJ whole genome shotgun (WGS) entry which is preliminary data.</text>
</comment>
<dbReference type="EMBL" id="CAMXCT010000529">
    <property type="protein sequence ID" value="CAI3979999.1"/>
    <property type="molecule type" value="Genomic_DNA"/>
</dbReference>
<sequence>MARASLMAGRRPGAEIFAFDLPEKLSESLAPGSRLSEGEGTWWNIALLNETQSPQQLQQVLLEPRLASLPRLVLISEHLEAKKSWNSLDVLCQHRQPVDFVIVDASPNVIMEKEWIIIEAICQPKRILLTNLNVPGAASWIWQRLTHLRWHETLAGHYVLDFNPWPHHSELRRLRKWALLESPI</sequence>
<keyword evidence="3" id="KW-1185">Reference proteome</keyword>
<evidence type="ECO:0000313" key="2">
    <source>
        <dbReference type="EMBL" id="CAL1133374.1"/>
    </source>
</evidence>
<protein>
    <submittedName>
        <fullName evidence="1">Uncharacterized protein</fullName>
    </submittedName>
</protein>
<evidence type="ECO:0000313" key="1">
    <source>
        <dbReference type="EMBL" id="CAI3979999.1"/>
    </source>
</evidence>
<organism evidence="1">
    <name type="scientific">Cladocopium goreaui</name>
    <dbReference type="NCBI Taxonomy" id="2562237"/>
    <lineage>
        <taxon>Eukaryota</taxon>
        <taxon>Sar</taxon>
        <taxon>Alveolata</taxon>
        <taxon>Dinophyceae</taxon>
        <taxon>Suessiales</taxon>
        <taxon>Symbiodiniaceae</taxon>
        <taxon>Cladocopium</taxon>
    </lineage>
</organism>
<name>A0A9P1FJZ1_9DINO</name>
<reference evidence="1" key="1">
    <citation type="submission" date="2022-10" db="EMBL/GenBank/DDBJ databases">
        <authorList>
            <person name="Chen Y."/>
            <person name="Dougan E. K."/>
            <person name="Chan C."/>
            <person name="Rhodes N."/>
            <person name="Thang M."/>
        </authorList>
    </citation>
    <scope>NUCLEOTIDE SEQUENCE</scope>
</reference>